<keyword evidence="1" id="KW-0472">Membrane</keyword>
<feature type="transmembrane region" description="Helical" evidence="1">
    <location>
        <begin position="53"/>
        <end position="73"/>
    </location>
</feature>
<evidence type="ECO:0008006" key="4">
    <source>
        <dbReference type="Google" id="ProtNLM"/>
    </source>
</evidence>
<name>A0ABU4DVD8_9DEIO</name>
<dbReference type="EMBL" id="JAPMIV010000043">
    <property type="protein sequence ID" value="MDV6376019.1"/>
    <property type="molecule type" value="Genomic_DNA"/>
</dbReference>
<feature type="transmembrane region" description="Helical" evidence="1">
    <location>
        <begin position="12"/>
        <end position="33"/>
    </location>
</feature>
<organism evidence="2 3">
    <name type="scientific">Deinococcus arenicola</name>
    <dbReference type="NCBI Taxonomy" id="2994950"/>
    <lineage>
        <taxon>Bacteria</taxon>
        <taxon>Thermotogati</taxon>
        <taxon>Deinococcota</taxon>
        <taxon>Deinococci</taxon>
        <taxon>Deinococcales</taxon>
        <taxon>Deinococcaceae</taxon>
        <taxon>Deinococcus</taxon>
    </lineage>
</organism>
<evidence type="ECO:0000256" key="1">
    <source>
        <dbReference type="SAM" id="Phobius"/>
    </source>
</evidence>
<gene>
    <name evidence="2" type="ORF">ORD21_15580</name>
</gene>
<sequence>MLKRLSDLVINTALLLYAHAVWGLALLLAWGGLAFAQGAGDLIPGIPAEWQTPIVVGVGLLSGFLVGPLTAIAKKLGRTTGPSTVAVSAALSLIVAVAFVLIQAATTREDVAWTAALWIALLGFIRSNGAYISSVAALIKGAEAARATVVVGEVQAPADLKSPPPSGFENRAGTDGQPLNLFGAGAIGSALVQATLGTLLEGVLGQLHLPATADNVARLALKLIKVFPDLADGNFHLNWRNRADILEASRELMDAGGLK</sequence>
<dbReference type="RefSeq" id="WP_317641369.1">
    <property type="nucleotide sequence ID" value="NZ_JAPMIV010000043.1"/>
</dbReference>
<keyword evidence="1" id="KW-1133">Transmembrane helix</keyword>
<keyword evidence="1" id="KW-0812">Transmembrane</keyword>
<feature type="transmembrane region" description="Helical" evidence="1">
    <location>
        <begin position="111"/>
        <end position="131"/>
    </location>
</feature>
<evidence type="ECO:0000313" key="2">
    <source>
        <dbReference type="EMBL" id="MDV6376019.1"/>
    </source>
</evidence>
<evidence type="ECO:0000313" key="3">
    <source>
        <dbReference type="Proteomes" id="UP001276150"/>
    </source>
</evidence>
<dbReference type="Proteomes" id="UP001276150">
    <property type="component" value="Unassembled WGS sequence"/>
</dbReference>
<feature type="transmembrane region" description="Helical" evidence="1">
    <location>
        <begin position="85"/>
        <end position="105"/>
    </location>
</feature>
<keyword evidence="3" id="KW-1185">Reference proteome</keyword>
<proteinExistence type="predicted"/>
<reference evidence="2 3" key="1">
    <citation type="submission" date="2022-11" db="EMBL/GenBank/DDBJ databases">
        <title>Deinococcus ZS9-10, Low Temperature and Draught-tolerating, UV-resistant Bacteria from Continental Antarctica.</title>
        <authorList>
            <person name="Cheng L."/>
        </authorList>
    </citation>
    <scope>NUCLEOTIDE SEQUENCE [LARGE SCALE GENOMIC DNA]</scope>
    <source>
        <strain evidence="2 3">ZS9-10</strain>
    </source>
</reference>
<accession>A0ABU4DVD8</accession>
<protein>
    <recommendedName>
        <fullName evidence="4">MFS transporter</fullName>
    </recommendedName>
</protein>
<comment type="caution">
    <text evidence="2">The sequence shown here is derived from an EMBL/GenBank/DDBJ whole genome shotgun (WGS) entry which is preliminary data.</text>
</comment>